<dbReference type="EMBL" id="JBBPBN010000015">
    <property type="protein sequence ID" value="KAK9024497.1"/>
    <property type="molecule type" value="Genomic_DNA"/>
</dbReference>
<feature type="chain" id="PRO_5046539683" description="RNase H type-1 domain-containing protein" evidence="2">
    <location>
        <begin position="23"/>
        <end position="165"/>
    </location>
</feature>
<reference evidence="3 4" key="1">
    <citation type="journal article" date="2024" name="G3 (Bethesda)">
        <title>Genome assembly of Hibiscus sabdariffa L. provides insights into metabolisms of medicinal natural products.</title>
        <authorList>
            <person name="Kim T."/>
        </authorList>
    </citation>
    <scope>NUCLEOTIDE SEQUENCE [LARGE SCALE GENOMIC DNA]</scope>
    <source>
        <strain evidence="3">TK-2024</strain>
        <tissue evidence="3">Old leaves</tissue>
    </source>
</reference>
<sequence length="165" mass="18686">MLRTLWLFLVVVVLWVLWCIRNDKFFNKKSSTTENCLFQAKLRSLIWLKTAKGTNFGELDGWWYSPRSALVVNPVKSRSGGTKFRFTVVATIVNNLWGYGGALVFKKGELRAIFLAHCIIPIEAIQLAILVFLDASCFDKDNLDVEIGSSFASIPSVKFSRHVHT</sequence>
<comment type="caution">
    <text evidence="3">The sequence shown here is derived from an EMBL/GenBank/DDBJ whole genome shotgun (WGS) entry which is preliminary data.</text>
</comment>
<keyword evidence="4" id="KW-1185">Reference proteome</keyword>
<evidence type="ECO:0008006" key="5">
    <source>
        <dbReference type="Google" id="ProtNLM"/>
    </source>
</evidence>
<keyword evidence="1" id="KW-1133">Transmembrane helix</keyword>
<keyword evidence="2" id="KW-0732">Signal</keyword>
<evidence type="ECO:0000313" key="4">
    <source>
        <dbReference type="Proteomes" id="UP001396334"/>
    </source>
</evidence>
<keyword evidence="1" id="KW-0812">Transmembrane</keyword>
<dbReference type="Proteomes" id="UP001396334">
    <property type="component" value="Unassembled WGS sequence"/>
</dbReference>
<feature type="transmembrane region" description="Helical" evidence="1">
    <location>
        <begin position="84"/>
        <end position="105"/>
    </location>
</feature>
<gene>
    <name evidence="3" type="ORF">V6N11_004656</name>
</gene>
<evidence type="ECO:0000256" key="2">
    <source>
        <dbReference type="SAM" id="SignalP"/>
    </source>
</evidence>
<feature type="signal peptide" evidence="2">
    <location>
        <begin position="1"/>
        <end position="22"/>
    </location>
</feature>
<organism evidence="3 4">
    <name type="scientific">Hibiscus sabdariffa</name>
    <name type="common">roselle</name>
    <dbReference type="NCBI Taxonomy" id="183260"/>
    <lineage>
        <taxon>Eukaryota</taxon>
        <taxon>Viridiplantae</taxon>
        <taxon>Streptophyta</taxon>
        <taxon>Embryophyta</taxon>
        <taxon>Tracheophyta</taxon>
        <taxon>Spermatophyta</taxon>
        <taxon>Magnoliopsida</taxon>
        <taxon>eudicotyledons</taxon>
        <taxon>Gunneridae</taxon>
        <taxon>Pentapetalae</taxon>
        <taxon>rosids</taxon>
        <taxon>malvids</taxon>
        <taxon>Malvales</taxon>
        <taxon>Malvaceae</taxon>
        <taxon>Malvoideae</taxon>
        <taxon>Hibiscus</taxon>
    </lineage>
</organism>
<proteinExistence type="predicted"/>
<accession>A0ABR2SH77</accession>
<evidence type="ECO:0000256" key="1">
    <source>
        <dbReference type="SAM" id="Phobius"/>
    </source>
</evidence>
<evidence type="ECO:0000313" key="3">
    <source>
        <dbReference type="EMBL" id="KAK9024497.1"/>
    </source>
</evidence>
<name>A0ABR2SH77_9ROSI</name>
<keyword evidence="1" id="KW-0472">Membrane</keyword>
<feature type="transmembrane region" description="Helical" evidence="1">
    <location>
        <begin position="112"/>
        <end position="133"/>
    </location>
</feature>
<protein>
    <recommendedName>
        <fullName evidence="5">RNase H type-1 domain-containing protein</fullName>
    </recommendedName>
</protein>